<protein>
    <submittedName>
        <fullName evidence="2">Uncharacterized protein</fullName>
    </submittedName>
</protein>
<gene>
    <name evidence="2" type="ORF">BUALT_Bualt14G0051800</name>
</gene>
<dbReference type="Proteomes" id="UP000826271">
    <property type="component" value="Unassembled WGS sequence"/>
</dbReference>
<feature type="compositionally biased region" description="Basic and acidic residues" evidence="1">
    <location>
        <begin position="33"/>
        <end position="65"/>
    </location>
</feature>
<accession>A0AAV6WSA5</accession>
<feature type="compositionally biased region" description="Polar residues" evidence="1">
    <location>
        <begin position="123"/>
        <end position="142"/>
    </location>
</feature>
<comment type="caution">
    <text evidence="2">The sequence shown here is derived from an EMBL/GenBank/DDBJ whole genome shotgun (WGS) entry which is preliminary data.</text>
</comment>
<dbReference type="PANTHER" id="PTHR36078">
    <property type="entry name" value="BNACNNG21220D PROTEIN"/>
    <property type="match status" value="1"/>
</dbReference>
<feature type="compositionally biased region" description="Low complexity" evidence="1">
    <location>
        <begin position="1"/>
        <end position="16"/>
    </location>
</feature>
<evidence type="ECO:0000313" key="3">
    <source>
        <dbReference type="Proteomes" id="UP000826271"/>
    </source>
</evidence>
<organism evidence="2 3">
    <name type="scientific">Buddleja alternifolia</name>
    <dbReference type="NCBI Taxonomy" id="168488"/>
    <lineage>
        <taxon>Eukaryota</taxon>
        <taxon>Viridiplantae</taxon>
        <taxon>Streptophyta</taxon>
        <taxon>Embryophyta</taxon>
        <taxon>Tracheophyta</taxon>
        <taxon>Spermatophyta</taxon>
        <taxon>Magnoliopsida</taxon>
        <taxon>eudicotyledons</taxon>
        <taxon>Gunneridae</taxon>
        <taxon>Pentapetalae</taxon>
        <taxon>asterids</taxon>
        <taxon>lamiids</taxon>
        <taxon>Lamiales</taxon>
        <taxon>Scrophulariaceae</taxon>
        <taxon>Buddlejeae</taxon>
        <taxon>Buddleja</taxon>
    </lineage>
</organism>
<proteinExistence type="predicted"/>
<feature type="region of interest" description="Disordered" evidence="1">
    <location>
        <begin position="120"/>
        <end position="142"/>
    </location>
</feature>
<evidence type="ECO:0000256" key="1">
    <source>
        <dbReference type="SAM" id="MobiDB-lite"/>
    </source>
</evidence>
<reference evidence="2" key="1">
    <citation type="submission" date="2019-10" db="EMBL/GenBank/DDBJ databases">
        <authorList>
            <person name="Zhang R."/>
            <person name="Pan Y."/>
            <person name="Wang J."/>
            <person name="Ma R."/>
            <person name="Yu S."/>
        </authorList>
    </citation>
    <scope>NUCLEOTIDE SEQUENCE</scope>
    <source>
        <strain evidence="2">LA-IB0</strain>
        <tissue evidence="2">Leaf</tissue>
    </source>
</reference>
<dbReference type="EMBL" id="WHWC01000014">
    <property type="protein sequence ID" value="KAG8369803.1"/>
    <property type="molecule type" value="Genomic_DNA"/>
</dbReference>
<name>A0AAV6WSA5_9LAMI</name>
<keyword evidence="3" id="KW-1185">Reference proteome</keyword>
<dbReference type="PANTHER" id="PTHR36078:SF2">
    <property type="entry name" value="OS09G0473966 PROTEIN"/>
    <property type="match status" value="1"/>
</dbReference>
<sequence length="142" mass="15525">MAAASSATNSQSSTNNPPLVKQEQPQDVSSEIMESKEVKREAVEDSKDVKKETKEEPIRLHDPSPRYKQLLGHRKKLILFSTIAGNIFDTKTNIDGQTTTASRLPPYQSFLDPATFEKLISKDSGSSAETPTTSTSNGKPST</sequence>
<evidence type="ECO:0000313" key="2">
    <source>
        <dbReference type="EMBL" id="KAG8369803.1"/>
    </source>
</evidence>
<dbReference type="AlphaFoldDB" id="A0AAV6WSA5"/>
<feature type="region of interest" description="Disordered" evidence="1">
    <location>
        <begin position="1"/>
        <end position="68"/>
    </location>
</feature>